<comment type="caution">
    <text evidence="2">The sequence shown here is derived from an EMBL/GenBank/DDBJ whole genome shotgun (WGS) entry which is preliminary data.</text>
</comment>
<evidence type="ECO:0000313" key="3">
    <source>
        <dbReference type="Proteomes" id="UP001556040"/>
    </source>
</evidence>
<evidence type="ECO:0000313" key="2">
    <source>
        <dbReference type="EMBL" id="MEW9503007.1"/>
    </source>
</evidence>
<dbReference type="InterPro" id="IPR037523">
    <property type="entry name" value="VOC_core"/>
</dbReference>
<organism evidence="2 3">
    <name type="scientific">Jeotgalibacillus marinus</name>
    <dbReference type="NCBI Taxonomy" id="86667"/>
    <lineage>
        <taxon>Bacteria</taxon>
        <taxon>Bacillati</taxon>
        <taxon>Bacillota</taxon>
        <taxon>Bacilli</taxon>
        <taxon>Bacillales</taxon>
        <taxon>Caryophanaceae</taxon>
        <taxon>Jeotgalibacillus</taxon>
    </lineage>
</organism>
<dbReference type="RefSeq" id="WP_367780495.1">
    <property type="nucleotide sequence ID" value="NZ_JBFMIA010000020.1"/>
</dbReference>
<dbReference type="PROSITE" id="PS51819">
    <property type="entry name" value="VOC"/>
    <property type="match status" value="1"/>
</dbReference>
<keyword evidence="3" id="KW-1185">Reference proteome</keyword>
<reference evidence="2 3" key="1">
    <citation type="journal article" date="1979" name="Int. J. Syst. Evol. Microbiol.">
        <title>Bacillus globisporus subsp. marinus subsp. nov.</title>
        <authorList>
            <person name="Liu H."/>
        </authorList>
    </citation>
    <scope>NUCLEOTIDE SEQUENCE [LARGE SCALE GENOMIC DNA]</scope>
    <source>
        <strain evidence="2 3">DSM 1297</strain>
    </source>
</reference>
<dbReference type="SUPFAM" id="SSF54593">
    <property type="entry name" value="Glyoxalase/Bleomycin resistance protein/Dihydroxybiphenyl dioxygenase"/>
    <property type="match status" value="1"/>
</dbReference>
<protein>
    <submittedName>
        <fullName evidence="2">VOC family protein</fullName>
    </submittedName>
</protein>
<dbReference type="Gene3D" id="3.10.180.10">
    <property type="entry name" value="2,3-Dihydroxybiphenyl 1,2-Dioxygenase, domain 1"/>
    <property type="match status" value="1"/>
</dbReference>
<gene>
    <name evidence="2" type="ORF">AB1471_14535</name>
</gene>
<dbReference type="EMBL" id="JBFMIA010000020">
    <property type="protein sequence ID" value="MEW9503007.1"/>
    <property type="molecule type" value="Genomic_DNA"/>
</dbReference>
<dbReference type="InterPro" id="IPR058998">
    <property type="entry name" value="YycE-like_N"/>
</dbReference>
<sequence length="137" mass="15791">MGEYMNDQYVVAQYRVARPTNDIGEIKRFYKQGLGLKEIGSFNDHEGFNGVMFGLPGKEHHLEFTQNDQITTCSPPSKDNLLVFYFPEIQDRDSIAKRLVDLGYKSVEPENPYWKQKGITIEDPDGWRIVLMNTEGI</sequence>
<evidence type="ECO:0000259" key="1">
    <source>
        <dbReference type="PROSITE" id="PS51819"/>
    </source>
</evidence>
<dbReference type="Pfam" id="PF22658">
    <property type="entry name" value="YycE-like_N"/>
    <property type="match status" value="1"/>
</dbReference>
<accession>A0ABV3Q6T5</accession>
<dbReference type="Pfam" id="PF22659">
    <property type="entry name" value="YycE-like_C"/>
    <property type="match status" value="1"/>
</dbReference>
<proteinExistence type="predicted"/>
<name>A0ABV3Q6T5_9BACL</name>
<dbReference type="InterPro" id="IPR058997">
    <property type="entry name" value="YycE-like_C"/>
</dbReference>
<dbReference type="CDD" id="cd06587">
    <property type="entry name" value="VOC"/>
    <property type="match status" value="1"/>
</dbReference>
<dbReference type="Proteomes" id="UP001556040">
    <property type="component" value="Unassembled WGS sequence"/>
</dbReference>
<dbReference type="InterPro" id="IPR029068">
    <property type="entry name" value="Glyas_Bleomycin-R_OHBP_Dase"/>
</dbReference>
<feature type="domain" description="VOC" evidence="1">
    <location>
        <begin position="12"/>
        <end position="134"/>
    </location>
</feature>